<dbReference type="PANTHER" id="PTHR15512">
    <property type="entry name" value="TERF1-INTERACTING NUCLEAR FACTOR 2"/>
    <property type="match status" value="1"/>
</dbReference>
<dbReference type="PANTHER" id="PTHR15512:SF0">
    <property type="entry name" value="TERF1-INTERACTING NUCLEAR FACTOR 2"/>
    <property type="match status" value="1"/>
</dbReference>
<name>A0A3Q4BDB6_MOLML</name>
<dbReference type="GO" id="GO:0070187">
    <property type="term" value="C:shelterin complex"/>
    <property type="evidence" value="ECO:0007669"/>
    <property type="project" value="InterPro"/>
</dbReference>
<dbReference type="GO" id="GO:0016233">
    <property type="term" value="P:telomere capping"/>
    <property type="evidence" value="ECO:0007669"/>
    <property type="project" value="InterPro"/>
</dbReference>
<reference evidence="2" key="2">
    <citation type="submission" date="2025-09" db="UniProtKB">
        <authorList>
            <consortium name="Ensembl"/>
        </authorList>
    </citation>
    <scope>IDENTIFICATION</scope>
</reference>
<keyword evidence="3" id="KW-1185">Reference proteome</keyword>
<dbReference type="Pfam" id="PF14973">
    <property type="entry name" value="TINF2_N"/>
    <property type="match status" value="1"/>
</dbReference>
<dbReference type="GO" id="GO:1904356">
    <property type="term" value="P:regulation of telomere maintenance via telomere lengthening"/>
    <property type="evidence" value="ECO:0007669"/>
    <property type="project" value="TreeGrafter"/>
</dbReference>
<evidence type="ECO:0000259" key="1">
    <source>
        <dbReference type="Pfam" id="PF14973"/>
    </source>
</evidence>
<organism evidence="2 3">
    <name type="scientific">Mola mola</name>
    <name type="common">Ocean sunfish</name>
    <name type="synonym">Tetraodon mola</name>
    <dbReference type="NCBI Taxonomy" id="94237"/>
    <lineage>
        <taxon>Eukaryota</taxon>
        <taxon>Metazoa</taxon>
        <taxon>Chordata</taxon>
        <taxon>Craniata</taxon>
        <taxon>Vertebrata</taxon>
        <taxon>Euteleostomi</taxon>
        <taxon>Actinopterygii</taxon>
        <taxon>Neopterygii</taxon>
        <taxon>Teleostei</taxon>
        <taxon>Neoteleostei</taxon>
        <taxon>Acanthomorphata</taxon>
        <taxon>Eupercaria</taxon>
        <taxon>Tetraodontiformes</taxon>
        <taxon>Molidae</taxon>
        <taxon>Mola</taxon>
    </lineage>
</organism>
<dbReference type="GO" id="GO:0042162">
    <property type="term" value="F:telomeric DNA binding"/>
    <property type="evidence" value="ECO:0007669"/>
    <property type="project" value="TreeGrafter"/>
</dbReference>
<dbReference type="InterPro" id="IPR039098">
    <property type="entry name" value="TINF2"/>
</dbReference>
<reference evidence="2" key="1">
    <citation type="submission" date="2025-08" db="UniProtKB">
        <authorList>
            <consortium name="Ensembl"/>
        </authorList>
    </citation>
    <scope>IDENTIFICATION</scope>
</reference>
<dbReference type="Ensembl" id="ENSMMOT00000017072.1">
    <property type="protein sequence ID" value="ENSMMOP00000016795.1"/>
    <property type="gene ID" value="ENSMMOG00000012796.1"/>
</dbReference>
<feature type="domain" description="TERF1-interacting nuclear factor 2 N-terminal" evidence="1">
    <location>
        <begin position="17"/>
        <end position="58"/>
    </location>
</feature>
<dbReference type="STRING" id="94237.ENSMMOP00000016795"/>
<accession>A0A3Q4BDB6</accession>
<evidence type="ECO:0000313" key="3">
    <source>
        <dbReference type="Proteomes" id="UP000261620"/>
    </source>
</evidence>
<dbReference type="AlphaFoldDB" id="A0A3Q4BDB6"/>
<protein>
    <recommendedName>
        <fullName evidence="1">TERF1-interacting nuclear factor 2 N-terminal domain-containing protein</fullName>
    </recommendedName>
</protein>
<dbReference type="InterPro" id="IPR029400">
    <property type="entry name" value="TINF2_N"/>
</dbReference>
<dbReference type="Proteomes" id="UP000261620">
    <property type="component" value="Unplaced"/>
</dbReference>
<sequence length="74" mass="8366">MRLLLAPPVRMVSAALWKVMKQRDVMLYGVVEEFVTSACETVPGLLTVRHQGNILFFLAMISPWLLTEAENDFA</sequence>
<evidence type="ECO:0000313" key="2">
    <source>
        <dbReference type="Ensembl" id="ENSMMOP00000016795.1"/>
    </source>
</evidence>
<proteinExistence type="predicted"/>